<dbReference type="PANTHER" id="PTHR35337">
    <property type="entry name" value="SLR1478 PROTEIN"/>
    <property type="match status" value="1"/>
</dbReference>
<dbReference type="Proteomes" id="UP000600865">
    <property type="component" value="Unassembled WGS sequence"/>
</dbReference>
<comment type="caution">
    <text evidence="2">The sequence shown here is derived from an EMBL/GenBank/DDBJ whole genome shotgun (WGS) entry which is preliminary data.</text>
</comment>
<evidence type="ECO:0000313" key="2">
    <source>
        <dbReference type="EMBL" id="GGX73547.1"/>
    </source>
</evidence>
<sequence>MKRRTLTLKSKRFREERQEVWKEMETMLQRIEARSVRGLTDEELIKLPRLYRSTLSSLSVARATSLDQSVVTYLESLCTRAYYVIYGSQQRLRDRIYNFFARDWPLAVQTAWKDVAASSFIFALGILIGFVLVSNNPDWFYSFMSAEMASGRTPAASEEYLRSTIYGYESEDGGLGAFAAFLFSNNSRVSIFAFALGFAFALPTVALLLYNGLSIGAFIAVFASKGLGFEIGGWLSIHGTTELFAIALAGAGGMLIGRAVAFPGDMTRVESMRSKAEQAAIILGGVVVMMFVAGLLEGFGRQLIDNDWVRYGIGGSMLTFWLLYFFLPRKSLESAKA</sequence>
<protein>
    <submittedName>
        <fullName evidence="2">Membrane protein</fullName>
    </submittedName>
</protein>
<dbReference type="InterPro" id="IPR002798">
    <property type="entry name" value="SpoIIM-like"/>
</dbReference>
<keyword evidence="3" id="KW-1185">Reference proteome</keyword>
<dbReference type="EMBL" id="BMYV01000003">
    <property type="protein sequence ID" value="GGX73547.1"/>
    <property type="molecule type" value="Genomic_DNA"/>
</dbReference>
<feature type="transmembrane region" description="Helical" evidence="1">
    <location>
        <begin position="115"/>
        <end position="134"/>
    </location>
</feature>
<feature type="transmembrane region" description="Helical" evidence="1">
    <location>
        <begin position="243"/>
        <end position="264"/>
    </location>
</feature>
<dbReference type="PANTHER" id="PTHR35337:SF1">
    <property type="entry name" value="SLR1478 PROTEIN"/>
    <property type="match status" value="1"/>
</dbReference>
<keyword evidence="1" id="KW-0812">Transmembrane</keyword>
<reference evidence="2 3" key="1">
    <citation type="journal article" date="2014" name="Int. J. Syst. Evol. Microbiol.">
        <title>Complete genome sequence of Corynebacterium casei LMG S-19264T (=DSM 44701T), isolated from a smear-ripened cheese.</title>
        <authorList>
            <consortium name="US DOE Joint Genome Institute (JGI-PGF)"/>
            <person name="Walter F."/>
            <person name="Albersmeier A."/>
            <person name="Kalinowski J."/>
            <person name="Ruckert C."/>
        </authorList>
    </citation>
    <scope>NUCLEOTIDE SEQUENCE [LARGE SCALE GENOMIC DNA]</scope>
    <source>
        <strain evidence="2 3">KCTC 23968</strain>
    </source>
</reference>
<feature type="transmembrane region" description="Helical" evidence="1">
    <location>
        <begin position="191"/>
        <end position="210"/>
    </location>
</feature>
<keyword evidence="1" id="KW-0472">Membrane</keyword>
<feature type="transmembrane region" description="Helical" evidence="1">
    <location>
        <begin position="217"/>
        <end position="237"/>
    </location>
</feature>
<organism evidence="2 3">
    <name type="scientific">Litorimonas cladophorae</name>
    <dbReference type="NCBI Taxonomy" id="1220491"/>
    <lineage>
        <taxon>Bacteria</taxon>
        <taxon>Pseudomonadati</taxon>
        <taxon>Pseudomonadota</taxon>
        <taxon>Alphaproteobacteria</taxon>
        <taxon>Maricaulales</taxon>
        <taxon>Robiginitomaculaceae</taxon>
    </lineage>
</organism>
<name>A0A918NJX4_9PROT</name>
<accession>A0A918NJX4</accession>
<evidence type="ECO:0000256" key="1">
    <source>
        <dbReference type="SAM" id="Phobius"/>
    </source>
</evidence>
<feature type="transmembrane region" description="Helical" evidence="1">
    <location>
        <begin position="276"/>
        <end position="296"/>
    </location>
</feature>
<feature type="transmembrane region" description="Helical" evidence="1">
    <location>
        <begin position="308"/>
        <end position="327"/>
    </location>
</feature>
<gene>
    <name evidence="2" type="ORF">GCM10011309_24520</name>
</gene>
<dbReference type="RefSeq" id="WP_189586589.1">
    <property type="nucleotide sequence ID" value="NZ_BMYV01000003.1"/>
</dbReference>
<dbReference type="AlphaFoldDB" id="A0A918NJX4"/>
<proteinExistence type="predicted"/>
<dbReference type="Pfam" id="PF01944">
    <property type="entry name" value="SpoIIM"/>
    <property type="match status" value="1"/>
</dbReference>
<evidence type="ECO:0000313" key="3">
    <source>
        <dbReference type="Proteomes" id="UP000600865"/>
    </source>
</evidence>
<keyword evidence="1" id="KW-1133">Transmembrane helix</keyword>